<keyword evidence="9" id="KW-0472">Membrane</keyword>
<evidence type="ECO:0000256" key="6">
    <source>
        <dbReference type="ARBA" id="ARBA00023012"/>
    </source>
</evidence>
<gene>
    <name evidence="12" type="ORF">EV666_11516</name>
</gene>
<dbReference type="Pfam" id="PF02518">
    <property type="entry name" value="HATPase_c"/>
    <property type="match status" value="1"/>
</dbReference>
<feature type="region of interest" description="Disordered" evidence="8">
    <location>
        <begin position="819"/>
        <end position="887"/>
    </location>
</feature>
<dbReference type="InterPro" id="IPR000014">
    <property type="entry name" value="PAS"/>
</dbReference>
<accession>A0A4V2RWU3</accession>
<dbReference type="AlphaFoldDB" id="A0A4V2RWU3"/>
<keyword evidence="6" id="KW-0902">Two-component regulatory system</keyword>
<dbReference type="PROSITE" id="PS50109">
    <property type="entry name" value="HIS_KIN"/>
    <property type="match status" value="1"/>
</dbReference>
<reference evidence="12 13" key="1">
    <citation type="submission" date="2019-03" db="EMBL/GenBank/DDBJ databases">
        <title>Genomic Encyclopedia of Type Strains, Phase IV (KMG-IV): sequencing the most valuable type-strain genomes for metagenomic binning, comparative biology and taxonomic classification.</title>
        <authorList>
            <person name="Goeker M."/>
        </authorList>
    </citation>
    <scope>NUCLEOTIDE SEQUENCE [LARGE SCALE GENOMIC DNA]</scope>
    <source>
        <strain evidence="12 13">DSM 22958</strain>
    </source>
</reference>
<evidence type="ECO:0000256" key="8">
    <source>
        <dbReference type="SAM" id="MobiDB-lite"/>
    </source>
</evidence>
<dbReference type="CDD" id="cd00075">
    <property type="entry name" value="HATPase"/>
    <property type="match status" value="1"/>
</dbReference>
<feature type="domain" description="Histidine kinase" evidence="11">
    <location>
        <begin position="602"/>
        <end position="819"/>
    </location>
</feature>
<dbReference type="PANTHER" id="PTHR43711">
    <property type="entry name" value="TWO-COMPONENT HISTIDINE KINASE"/>
    <property type="match status" value="1"/>
</dbReference>
<dbReference type="Pfam" id="PF13188">
    <property type="entry name" value="PAS_8"/>
    <property type="match status" value="1"/>
</dbReference>
<keyword evidence="4" id="KW-0808">Transferase</keyword>
<dbReference type="InterPro" id="IPR004358">
    <property type="entry name" value="Sig_transdc_His_kin-like_C"/>
</dbReference>
<dbReference type="Gene3D" id="3.30.565.10">
    <property type="entry name" value="Histidine kinase-like ATPase, C-terminal domain"/>
    <property type="match status" value="1"/>
</dbReference>
<dbReference type="InterPro" id="IPR003661">
    <property type="entry name" value="HisK_dim/P_dom"/>
</dbReference>
<comment type="catalytic activity">
    <reaction evidence="1">
        <text>ATP + protein L-histidine = ADP + protein N-phospho-L-histidine.</text>
        <dbReference type="EC" id="2.7.13.3"/>
    </reaction>
</comment>
<dbReference type="SMART" id="SM00091">
    <property type="entry name" value="PAS"/>
    <property type="match status" value="3"/>
</dbReference>
<comment type="caution">
    <text evidence="12">The sequence shown here is derived from an EMBL/GenBank/DDBJ whole genome shotgun (WGS) entry which is preliminary data.</text>
</comment>
<protein>
    <recommendedName>
        <fullName evidence="2">histidine kinase</fullName>
        <ecNumber evidence="2">2.7.13.3</ecNumber>
    </recommendedName>
</protein>
<dbReference type="Gene3D" id="1.10.287.130">
    <property type="match status" value="1"/>
</dbReference>
<dbReference type="InterPro" id="IPR035965">
    <property type="entry name" value="PAS-like_dom_sf"/>
</dbReference>
<dbReference type="InterPro" id="IPR036097">
    <property type="entry name" value="HisK_dim/P_sf"/>
</dbReference>
<dbReference type="InterPro" id="IPR036890">
    <property type="entry name" value="HATPase_C_sf"/>
</dbReference>
<organism evidence="12 13">
    <name type="scientific">Camelimonas lactis</name>
    <dbReference type="NCBI Taxonomy" id="659006"/>
    <lineage>
        <taxon>Bacteria</taxon>
        <taxon>Pseudomonadati</taxon>
        <taxon>Pseudomonadota</taxon>
        <taxon>Alphaproteobacteria</taxon>
        <taxon>Hyphomicrobiales</taxon>
        <taxon>Chelatococcaceae</taxon>
        <taxon>Camelimonas</taxon>
    </lineage>
</organism>
<proteinExistence type="predicted"/>
<keyword evidence="3" id="KW-0597">Phosphoprotein</keyword>
<dbReference type="SMART" id="SM00388">
    <property type="entry name" value="HisKA"/>
    <property type="match status" value="1"/>
</dbReference>
<dbReference type="InterPro" id="IPR005467">
    <property type="entry name" value="His_kinase_dom"/>
</dbReference>
<evidence type="ECO:0000313" key="12">
    <source>
        <dbReference type="EMBL" id="TCO10144.1"/>
    </source>
</evidence>
<evidence type="ECO:0000256" key="3">
    <source>
        <dbReference type="ARBA" id="ARBA00022553"/>
    </source>
</evidence>
<feature type="chain" id="PRO_5020468710" description="histidine kinase" evidence="10">
    <location>
        <begin position="35"/>
        <end position="887"/>
    </location>
</feature>
<dbReference type="SUPFAM" id="SSF47384">
    <property type="entry name" value="Homodimeric domain of signal transducing histidine kinase"/>
    <property type="match status" value="1"/>
</dbReference>
<sequence>MTGQRHARRQRRRGPRAMILTPLTALPFAAPALAAEPAMTPLADPVRLALVVLVAGLVLCLAITAWFHRAMRNRWRERMRAMEHALRHARLANAQADVFMASEPQALVSWPTPDGEPMVESDGQFTALNTPPGRILAFGSWLGPADAQAMDQALARLRDTGAPLSLTLRAGDRFISAEGRIVAGAPSLRLREITGERDARARLEDQLAATESELGAVRDMLDEIPQPVWVRDRDERLVWANAAYVRAVEATDVAAVTRDALELLDQTSRAEARRQRAQGAPWQARIPAVIAGDRRIMEIVETPGVSGSAGIATDVSELARLRDDFARQTEAHARTLDQLPTGVAIFDASRKLIFHNAAYRLLWTLDQDWLESGPSDGDILERLRVWRRLPEEADFREWKARILASYTAVESHEHWWHLPDGRTIRVVINPNPQGGVTYLYDDVSERFQLESRYNGLLGVQGETLDTLREGVAVFGPDGRLRLSNPAFASLWRIPREVVSSEPHIDEVVSRARRTAGDDASWMMLRDAVVGLEDRAGGTCRMEGRADADSVLVVDCRIAPLPDGSTLITFTNVSDSVRMERALTERNEALLKASQLRDDFVHHVSYELRSPLTNIIGFVEMLGNGMIGPLNDRQREYADHILRSSTALNAIIDDILDLATIDNGELELTREPVDVRATIAAATRGVEDRLAEAAITLHVEAPSATPGFVADGKRLRQVLFNLLSNAISFSDRNRNIWLKVREDGDAIRFDVMDEGHGIPAEVLDKVFERFESHAPDARRRGVGLGLSMVRAFVELHGGRVEISSRPGVGTQVSCFFPARAPESQGAASQGPASQGPANQAPAGQAPASARPALETPHGARPSAPAPAGDAPPAPAPATGETLAKLSPD</sequence>
<feature type="coiled-coil region" evidence="7">
    <location>
        <begin position="193"/>
        <end position="220"/>
    </location>
</feature>
<evidence type="ECO:0000256" key="9">
    <source>
        <dbReference type="SAM" id="Phobius"/>
    </source>
</evidence>
<evidence type="ECO:0000256" key="7">
    <source>
        <dbReference type="SAM" id="Coils"/>
    </source>
</evidence>
<dbReference type="InterPro" id="IPR003594">
    <property type="entry name" value="HATPase_dom"/>
</dbReference>
<evidence type="ECO:0000256" key="5">
    <source>
        <dbReference type="ARBA" id="ARBA00022777"/>
    </source>
</evidence>
<feature type="signal peptide" evidence="10">
    <location>
        <begin position="1"/>
        <end position="34"/>
    </location>
</feature>
<dbReference type="Pfam" id="PF12860">
    <property type="entry name" value="PAS_7"/>
    <property type="match status" value="2"/>
</dbReference>
<dbReference type="Gene3D" id="3.30.450.20">
    <property type="entry name" value="PAS domain"/>
    <property type="match status" value="3"/>
</dbReference>
<dbReference type="PANTHER" id="PTHR43711:SF1">
    <property type="entry name" value="HISTIDINE KINASE 1"/>
    <property type="match status" value="1"/>
</dbReference>
<keyword evidence="5 12" id="KW-0418">Kinase</keyword>
<evidence type="ECO:0000259" key="11">
    <source>
        <dbReference type="PROSITE" id="PS50109"/>
    </source>
</evidence>
<dbReference type="GO" id="GO:0000155">
    <property type="term" value="F:phosphorelay sensor kinase activity"/>
    <property type="evidence" value="ECO:0007669"/>
    <property type="project" value="InterPro"/>
</dbReference>
<dbReference type="EC" id="2.7.13.3" evidence="2"/>
<dbReference type="SUPFAM" id="SSF55785">
    <property type="entry name" value="PYP-like sensor domain (PAS domain)"/>
    <property type="match status" value="3"/>
</dbReference>
<dbReference type="EMBL" id="SLWL01000015">
    <property type="protein sequence ID" value="TCO10144.1"/>
    <property type="molecule type" value="Genomic_DNA"/>
</dbReference>
<dbReference type="Pfam" id="PF00512">
    <property type="entry name" value="HisKA"/>
    <property type="match status" value="1"/>
</dbReference>
<keyword evidence="13" id="KW-1185">Reference proteome</keyword>
<evidence type="ECO:0000313" key="13">
    <source>
        <dbReference type="Proteomes" id="UP000294881"/>
    </source>
</evidence>
<dbReference type="SMART" id="SM00387">
    <property type="entry name" value="HATPase_c"/>
    <property type="match status" value="1"/>
</dbReference>
<evidence type="ECO:0000256" key="2">
    <source>
        <dbReference type="ARBA" id="ARBA00012438"/>
    </source>
</evidence>
<dbReference type="PRINTS" id="PR00344">
    <property type="entry name" value="BCTRLSENSOR"/>
</dbReference>
<feature type="transmembrane region" description="Helical" evidence="9">
    <location>
        <begin position="50"/>
        <end position="70"/>
    </location>
</feature>
<dbReference type="CDD" id="cd00082">
    <property type="entry name" value="HisKA"/>
    <property type="match status" value="1"/>
</dbReference>
<dbReference type="SUPFAM" id="SSF55874">
    <property type="entry name" value="ATPase domain of HSP90 chaperone/DNA topoisomerase II/histidine kinase"/>
    <property type="match status" value="1"/>
</dbReference>
<keyword evidence="10" id="KW-0732">Signal</keyword>
<keyword evidence="7" id="KW-0175">Coiled coil</keyword>
<keyword evidence="9" id="KW-0812">Transmembrane</keyword>
<feature type="compositionally biased region" description="Low complexity" evidence="8">
    <location>
        <begin position="828"/>
        <end position="867"/>
    </location>
</feature>
<evidence type="ECO:0000256" key="4">
    <source>
        <dbReference type="ARBA" id="ARBA00022679"/>
    </source>
</evidence>
<evidence type="ECO:0000256" key="1">
    <source>
        <dbReference type="ARBA" id="ARBA00000085"/>
    </source>
</evidence>
<name>A0A4V2RWU3_9HYPH</name>
<dbReference type="InterPro" id="IPR050736">
    <property type="entry name" value="Sensor_HK_Regulatory"/>
</dbReference>
<keyword evidence="9" id="KW-1133">Transmembrane helix</keyword>
<dbReference type="Proteomes" id="UP000294881">
    <property type="component" value="Unassembled WGS sequence"/>
</dbReference>
<evidence type="ECO:0000256" key="10">
    <source>
        <dbReference type="SAM" id="SignalP"/>
    </source>
</evidence>